<keyword evidence="3" id="KW-1185">Reference proteome</keyword>
<feature type="region of interest" description="Disordered" evidence="1">
    <location>
        <begin position="27"/>
        <end position="46"/>
    </location>
</feature>
<dbReference type="Proteomes" id="UP000199468">
    <property type="component" value="Unassembled WGS sequence"/>
</dbReference>
<comment type="caution">
    <text evidence="2">The sequence shown here is derived from an EMBL/GenBank/DDBJ whole genome shotgun (WGS) entry which is preliminary data.</text>
</comment>
<dbReference type="EMBL" id="FNBZ01000001">
    <property type="protein sequence ID" value="SDF62907.1"/>
    <property type="molecule type" value="Genomic_DNA"/>
</dbReference>
<dbReference type="RefSeq" id="WP_170843318.1">
    <property type="nucleotide sequence ID" value="NZ_FNBZ01000001.1"/>
</dbReference>
<sequence length="46" mass="5094">MTIRIAAGAKAFDPESYRILPFENRLPPALASPAKQPDTWPQLRTG</sequence>
<evidence type="ECO:0000313" key="2">
    <source>
        <dbReference type="EMBL" id="SDF62907.1"/>
    </source>
</evidence>
<evidence type="ECO:0000313" key="3">
    <source>
        <dbReference type="Proteomes" id="UP000199468"/>
    </source>
</evidence>
<name>A0ABY0NKR9_9HYPH</name>
<gene>
    <name evidence="2" type="ORF">SAMN05421844_1011075</name>
</gene>
<reference evidence="2 3" key="1">
    <citation type="submission" date="2016-10" db="EMBL/GenBank/DDBJ databases">
        <authorList>
            <person name="Varghese N."/>
            <person name="Submissions S."/>
        </authorList>
    </citation>
    <scope>NUCLEOTIDE SEQUENCE [LARGE SCALE GENOMIC DNA]</scope>
    <source>
        <strain evidence="2 3">DSM 26672</strain>
    </source>
</reference>
<proteinExistence type="predicted"/>
<protein>
    <submittedName>
        <fullName evidence="2">Uncharacterized protein</fullName>
    </submittedName>
</protein>
<accession>A0ABY0NKR9</accession>
<evidence type="ECO:0000256" key="1">
    <source>
        <dbReference type="SAM" id="MobiDB-lite"/>
    </source>
</evidence>
<organism evidence="2 3">
    <name type="scientific">Bosea robiniae</name>
    <dbReference type="NCBI Taxonomy" id="1036780"/>
    <lineage>
        <taxon>Bacteria</taxon>
        <taxon>Pseudomonadati</taxon>
        <taxon>Pseudomonadota</taxon>
        <taxon>Alphaproteobacteria</taxon>
        <taxon>Hyphomicrobiales</taxon>
        <taxon>Boseaceae</taxon>
        <taxon>Bosea</taxon>
    </lineage>
</organism>